<dbReference type="AlphaFoldDB" id="A0A9X1MQE1"/>
<gene>
    <name evidence="1" type="ORF">LOC68_18880</name>
</gene>
<dbReference type="RefSeq" id="WP_230221625.1">
    <property type="nucleotide sequence ID" value="NZ_JAJKFT010000010.1"/>
</dbReference>
<protein>
    <submittedName>
        <fullName evidence="1">Uncharacterized protein</fullName>
    </submittedName>
</protein>
<keyword evidence="2" id="KW-1185">Reference proteome</keyword>
<organism evidence="1 2">
    <name type="scientific">Blastopirellula sediminis</name>
    <dbReference type="NCBI Taxonomy" id="2894196"/>
    <lineage>
        <taxon>Bacteria</taxon>
        <taxon>Pseudomonadati</taxon>
        <taxon>Planctomycetota</taxon>
        <taxon>Planctomycetia</taxon>
        <taxon>Pirellulales</taxon>
        <taxon>Pirellulaceae</taxon>
        <taxon>Blastopirellula</taxon>
    </lineage>
</organism>
<dbReference type="Proteomes" id="UP001139103">
    <property type="component" value="Unassembled WGS sequence"/>
</dbReference>
<accession>A0A9X1MQE1</accession>
<reference evidence="1" key="1">
    <citation type="submission" date="2021-11" db="EMBL/GenBank/DDBJ databases">
        <title>Genome sequence.</title>
        <authorList>
            <person name="Sun Q."/>
        </authorList>
    </citation>
    <scope>NUCLEOTIDE SEQUENCE</scope>
    <source>
        <strain evidence="1">JC732</strain>
    </source>
</reference>
<evidence type="ECO:0000313" key="1">
    <source>
        <dbReference type="EMBL" id="MCC9630465.1"/>
    </source>
</evidence>
<sequence>MAKRNTKKKPTVTHEEIVTHSIRLVDREGNDRIMLHASAEEPGLAGIQIVGSSGFPRLELQVANDGEVGIRITNQENQNVIQIGVNQTGNGFSISTKDGSPVIMMGVNSEQFGPFGPTQGNMVIRDAATNEQTIIPNPNKKQL</sequence>
<name>A0A9X1MQE1_9BACT</name>
<comment type="caution">
    <text evidence="1">The sequence shown here is derived from an EMBL/GenBank/DDBJ whole genome shotgun (WGS) entry which is preliminary data.</text>
</comment>
<dbReference type="EMBL" id="JAJKFT010000010">
    <property type="protein sequence ID" value="MCC9630465.1"/>
    <property type="molecule type" value="Genomic_DNA"/>
</dbReference>
<evidence type="ECO:0000313" key="2">
    <source>
        <dbReference type="Proteomes" id="UP001139103"/>
    </source>
</evidence>
<proteinExistence type="predicted"/>